<feature type="region of interest" description="Disordered" evidence="1">
    <location>
        <begin position="166"/>
        <end position="186"/>
    </location>
</feature>
<protein>
    <submittedName>
        <fullName evidence="3">Uncharacterized protein</fullName>
    </submittedName>
</protein>
<evidence type="ECO:0000256" key="1">
    <source>
        <dbReference type="SAM" id="MobiDB-lite"/>
    </source>
</evidence>
<dbReference type="AlphaFoldDB" id="X6NLT5"/>
<evidence type="ECO:0000313" key="3">
    <source>
        <dbReference type="EMBL" id="ETO26342.1"/>
    </source>
</evidence>
<keyword evidence="4" id="KW-1185">Reference proteome</keyword>
<evidence type="ECO:0000256" key="2">
    <source>
        <dbReference type="SAM" id="Phobius"/>
    </source>
</evidence>
<evidence type="ECO:0000313" key="4">
    <source>
        <dbReference type="Proteomes" id="UP000023152"/>
    </source>
</evidence>
<reference evidence="3 4" key="1">
    <citation type="journal article" date="2013" name="Curr. Biol.">
        <title>The Genome of the Foraminiferan Reticulomyxa filosa.</title>
        <authorList>
            <person name="Glockner G."/>
            <person name="Hulsmann N."/>
            <person name="Schleicher M."/>
            <person name="Noegel A.A."/>
            <person name="Eichinger L."/>
            <person name="Gallinger C."/>
            <person name="Pawlowski J."/>
            <person name="Sierra R."/>
            <person name="Euteneuer U."/>
            <person name="Pillet L."/>
            <person name="Moustafa A."/>
            <person name="Platzer M."/>
            <person name="Groth M."/>
            <person name="Szafranski K."/>
            <person name="Schliwa M."/>
        </authorList>
    </citation>
    <scope>NUCLEOTIDE SEQUENCE [LARGE SCALE GENOMIC DNA]</scope>
</reference>
<accession>X6NLT5</accession>
<comment type="caution">
    <text evidence="3">The sequence shown here is derived from an EMBL/GenBank/DDBJ whole genome shotgun (WGS) entry which is preliminary data.</text>
</comment>
<feature type="transmembrane region" description="Helical" evidence="2">
    <location>
        <begin position="206"/>
        <end position="227"/>
    </location>
</feature>
<dbReference type="EMBL" id="ASPP01007929">
    <property type="protein sequence ID" value="ETO26342.1"/>
    <property type="molecule type" value="Genomic_DNA"/>
</dbReference>
<dbReference type="Proteomes" id="UP000023152">
    <property type="component" value="Unassembled WGS sequence"/>
</dbReference>
<feature type="compositionally biased region" description="Basic residues" evidence="1">
    <location>
        <begin position="98"/>
        <end position="107"/>
    </location>
</feature>
<sequence length="281" mass="32414">MSVLLILKQPQLELIFLILNMKRLQVQKTCACACIKSNWTTIFVDDKLSTAQSEMVTLKVCPQKMTKGNNEEITTNGKNDLHSFSFPTKRTGGGDFQKRKKKKKKKKRFSEIRAVKINIKNDVHNILNETNVASKWAMNSANAIINDNYKEIELFEMQLKMGSGHISKRPLEKKKSSIAGHTSASEKTDEKSKISLRLYTLGCTRAVHLAFINCSLCVLLHIVCTIAHRRLCALKYHPHYARPHSRTLRSYFLQSQSFLVIFKILFLFHRSFTSYIYMFIY</sequence>
<organism evidence="3 4">
    <name type="scientific">Reticulomyxa filosa</name>
    <dbReference type="NCBI Taxonomy" id="46433"/>
    <lineage>
        <taxon>Eukaryota</taxon>
        <taxon>Sar</taxon>
        <taxon>Rhizaria</taxon>
        <taxon>Retaria</taxon>
        <taxon>Foraminifera</taxon>
        <taxon>Monothalamids</taxon>
        <taxon>Reticulomyxidae</taxon>
        <taxon>Reticulomyxa</taxon>
    </lineage>
</organism>
<gene>
    <name evidence="3" type="ORF">RFI_10790</name>
</gene>
<keyword evidence="2" id="KW-0472">Membrane</keyword>
<feature type="region of interest" description="Disordered" evidence="1">
    <location>
        <begin position="88"/>
        <end position="107"/>
    </location>
</feature>
<proteinExistence type="predicted"/>
<keyword evidence="2" id="KW-0812">Transmembrane</keyword>
<keyword evidence="2" id="KW-1133">Transmembrane helix</keyword>
<name>X6NLT5_RETFI</name>
<feature type="non-terminal residue" evidence="3">
    <location>
        <position position="281"/>
    </location>
</feature>